<dbReference type="InterPro" id="IPR051200">
    <property type="entry name" value="Host-pathogen_enzymatic-act"/>
</dbReference>
<keyword evidence="3" id="KW-1185">Reference proteome</keyword>
<evidence type="ECO:0000313" key="3">
    <source>
        <dbReference type="Proteomes" id="UP001189792"/>
    </source>
</evidence>
<gene>
    <name evidence="2" type="ORF">R77564_04536</name>
    <name evidence="1" type="ORF">R77567_03691</name>
</gene>
<protein>
    <submittedName>
        <fullName evidence="1">Uncharacterized protein</fullName>
    </submittedName>
</protein>
<comment type="caution">
    <text evidence="1">The sequence shown here is derived from an EMBL/GenBank/DDBJ whole genome shotgun (WGS) entry which is preliminary data.</text>
</comment>
<dbReference type="AlphaFoldDB" id="A0AAD2BZY7"/>
<dbReference type="Gene3D" id="2.130.10.10">
    <property type="entry name" value="YVTN repeat-like/Quinoprotein amine dehydrogenase"/>
    <property type="match status" value="2"/>
</dbReference>
<proteinExistence type="predicted"/>
<evidence type="ECO:0000313" key="2">
    <source>
        <dbReference type="EMBL" id="CAJ0901154.1"/>
    </source>
</evidence>
<dbReference type="EMBL" id="CAUDLI010000012">
    <property type="protein sequence ID" value="CAJ0901154.1"/>
    <property type="molecule type" value="Genomic_DNA"/>
</dbReference>
<dbReference type="InterPro" id="IPR015943">
    <property type="entry name" value="WD40/YVTN_repeat-like_dom_sf"/>
</dbReference>
<dbReference type="Proteomes" id="UP001190491">
    <property type="component" value="Unassembled WGS sequence"/>
</dbReference>
<evidence type="ECO:0000313" key="1">
    <source>
        <dbReference type="EMBL" id="CAJ0884711.1"/>
    </source>
</evidence>
<dbReference type="PANTHER" id="PTHR47197">
    <property type="entry name" value="PROTEIN NIRF"/>
    <property type="match status" value="1"/>
</dbReference>
<organism evidence="1 4">
    <name type="scientific">Ralstonia flatus</name>
    <dbReference type="NCBI Taxonomy" id="3058601"/>
    <lineage>
        <taxon>Bacteria</taxon>
        <taxon>Pseudomonadati</taxon>
        <taxon>Pseudomonadota</taxon>
        <taxon>Betaproteobacteria</taxon>
        <taxon>Burkholderiales</taxon>
        <taxon>Burkholderiaceae</taxon>
        <taxon>Ralstonia</taxon>
    </lineage>
</organism>
<reference evidence="1 3" key="1">
    <citation type="submission" date="2023-07" db="EMBL/GenBank/DDBJ databases">
        <authorList>
            <person name="Peeters C."/>
        </authorList>
    </citation>
    <scope>NUCLEOTIDE SEQUENCE</scope>
    <source>
        <strain evidence="2 3">LMG 32965</strain>
        <strain evidence="1">R-77567</strain>
    </source>
</reference>
<dbReference type="InterPro" id="IPR011048">
    <property type="entry name" value="Haem_d1_sf"/>
</dbReference>
<dbReference type="Proteomes" id="UP001189792">
    <property type="component" value="Unassembled WGS sequence"/>
</dbReference>
<dbReference type="PANTHER" id="PTHR47197:SF3">
    <property type="entry name" value="DIHYDRO-HEME D1 DEHYDROGENASE"/>
    <property type="match status" value="1"/>
</dbReference>
<evidence type="ECO:0000313" key="4">
    <source>
        <dbReference type="Proteomes" id="UP001190491"/>
    </source>
</evidence>
<name>A0AAD2BZY7_9RALS</name>
<accession>A0AAD2BZY7</accession>
<dbReference type="EMBL" id="CAUDKO010000008">
    <property type="protein sequence ID" value="CAJ0884711.1"/>
    <property type="molecule type" value="Genomic_DNA"/>
</dbReference>
<dbReference type="SUPFAM" id="SSF51004">
    <property type="entry name" value="C-terminal (heme d1) domain of cytochrome cd1-nitrite reductase"/>
    <property type="match status" value="1"/>
</dbReference>
<sequence length="352" mass="37292">MTLGKPKRAQSLSHQCCAVFAWVLASLTMTLGLPYGGNAATSDQPAAPLLQHVGDYPLPGATTRWDYLSLDPTRSRLFVAHLGDSAVVVMDTKTKAVLATISNIGHVHGTLAVPELGRVYASATGTDEIVAIDVTTLKIIARIPGGVYPDGIAYAPEVGKLYVSDETGNTETVIDARTNQRIATVELGGAVGNTQYDPVSKHIFVNVQGRGTLVEIDPRVDKIVDRIVLPGADGNHGLLIEPKLHLAFIACEGNSRMLVLDLKTKQLAANFEVGQSPDVLGYDADLGRLYVASESGVLSIFHVAATGVTKAGEGFVGPNAHSLAIDPATHEIYLPVKDVDHHPVMRVMKPGA</sequence>